<protein>
    <submittedName>
        <fullName evidence="1">Uncharacterized protein</fullName>
    </submittedName>
</protein>
<keyword evidence="2" id="KW-1185">Reference proteome</keyword>
<evidence type="ECO:0000313" key="1">
    <source>
        <dbReference type="EMBL" id="EEP66934.1"/>
    </source>
</evidence>
<gene>
    <name evidence="1" type="ORF">GCWU000324_02910</name>
</gene>
<reference evidence="1" key="1">
    <citation type="submission" date="2009-04" db="EMBL/GenBank/DDBJ databases">
        <authorList>
            <person name="Weinstock G."/>
            <person name="Sodergren E."/>
            <person name="Clifton S."/>
            <person name="Fulton L."/>
            <person name="Fulton B."/>
            <person name="Courtney L."/>
            <person name="Fronick C."/>
            <person name="Harrison M."/>
            <person name="Strong C."/>
            <person name="Farmer C."/>
            <person name="Delahaunty K."/>
            <person name="Markovic C."/>
            <person name="Hall O."/>
            <person name="Minx P."/>
            <person name="Tomlinson C."/>
            <person name="Mitreva M."/>
            <person name="Nelson J."/>
            <person name="Hou S."/>
            <person name="Wollam A."/>
            <person name="Pepin K.H."/>
            <person name="Johnson M."/>
            <person name="Bhonagiri V."/>
            <person name="Nash W.E."/>
            <person name="Warren W."/>
            <person name="Chinwalla A."/>
            <person name="Mardis E.R."/>
            <person name="Wilson R.K."/>
        </authorList>
    </citation>
    <scope>NUCLEOTIDE SEQUENCE [LARGE SCALE GENOMIC DNA]</scope>
    <source>
        <strain evidence="1">ATCC 51147</strain>
    </source>
</reference>
<name>C4GMH6_9NEIS</name>
<organism evidence="1 2">
    <name type="scientific">Kingella oralis ATCC 51147</name>
    <dbReference type="NCBI Taxonomy" id="629741"/>
    <lineage>
        <taxon>Bacteria</taxon>
        <taxon>Pseudomonadati</taxon>
        <taxon>Pseudomonadota</taxon>
        <taxon>Betaproteobacteria</taxon>
        <taxon>Neisseriales</taxon>
        <taxon>Neisseriaceae</taxon>
        <taxon>Kingella</taxon>
    </lineage>
</organism>
<sequence>MLGLGMVWMALNRVSGCLTGQHSGSLKTSLCVQLYLYPATLARHAPSLFSGCLSRR</sequence>
<accession>C4GMH6</accession>
<comment type="caution">
    <text evidence="1">The sequence shown here is derived from an EMBL/GenBank/DDBJ whole genome shotgun (WGS) entry which is preliminary data.</text>
</comment>
<dbReference type="AlphaFoldDB" id="C4GMH6"/>
<dbReference type="EMBL" id="ACJW02000007">
    <property type="protein sequence ID" value="EEP66934.1"/>
    <property type="molecule type" value="Genomic_DNA"/>
</dbReference>
<evidence type="ECO:0000313" key="2">
    <source>
        <dbReference type="Proteomes" id="UP000003009"/>
    </source>
</evidence>
<dbReference type="Proteomes" id="UP000003009">
    <property type="component" value="Unassembled WGS sequence"/>
</dbReference>
<dbReference type="HOGENOM" id="CLU_3008274_0_0_4"/>
<proteinExistence type="predicted"/>